<evidence type="ECO:0000313" key="1">
    <source>
        <dbReference type="EMBL" id="CAB4194626.1"/>
    </source>
</evidence>
<sequence length="157" mass="16749">MLGVATTEVIGRFLDLIKGQETYLSLHTDYPSAIDPTATEISSAVSSSYQRARVTWSDATTALINYNDLNFNNIGSCTIKYIGIFDAYQNGYLLFKIPLDDPIVIITQGSYSIPSGTLSISFGSAGVAVVQEITSIDGGVPGTLFDSENIIDAGSSF</sequence>
<organism evidence="1">
    <name type="scientific">uncultured Caudovirales phage</name>
    <dbReference type="NCBI Taxonomy" id="2100421"/>
    <lineage>
        <taxon>Viruses</taxon>
        <taxon>Duplodnaviria</taxon>
        <taxon>Heunggongvirae</taxon>
        <taxon>Uroviricota</taxon>
        <taxon>Caudoviricetes</taxon>
        <taxon>Peduoviridae</taxon>
        <taxon>Maltschvirus</taxon>
        <taxon>Maltschvirus maltsch</taxon>
    </lineage>
</organism>
<dbReference type="Pfam" id="PF23140">
    <property type="entry name" value="Gp80"/>
    <property type="match status" value="1"/>
</dbReference>
<proteinExistence type="predicted"/>
<dbReference type="EMBL" id="LR797213">
    <property type="protein sequence ID" value="CAB4194626.1"/>
    <property type="molecule type" value="Genomic_DNA"/>
</dbReference>
<dbReference type="InterPro" id="IPR056908">
    <property type="entry name" value="Gp80-like"/>
</dbReference>
<gene>
    <name evidence="1" type="ORF">UFOVP1264_81</name>
</gene>
<name>A0A6J5RJX0_9CAUD</name>
<protein>
    <submittedName>
        <fullName evidence="1">Uncharacterized protein</fullName>
    </submittedName>
</protein>
<accession>A0A6J5RJX0</accession>
<reference evidence="1" key="1">
    <citation type="submission" date="2020-05" db="EMBL/GenBank/DDBJ databases">
        <authorList>
            <person name="Chiriac C."/>
            <person name="Salcher M."/>
            <person name="Ghai R."/>
            <person name="Kavagutti S V."/>
        </authorList>
    </citation>
    <scope>NUCLEOTIDE SEQUENCE</scope>
</reference>